<dbReference type="GO" id="GO:0004674">
    <property type="term" value="F:protein serine/threonine kinase activity"/>
    <property type="evidence" value="ECO:0007669"/>
    <property type="project" value="UniProtKB-KW"/>
</dbReference>
<evidence type="ECO:0000256" key="4">
    <source>
        <dbReference type="ARBA" id="ARBA00022527"/>
    </source>
</evidence>
<dbReference type="PANTHER" id="PTHR48055">
    <property type="entry name" value="LEUCINE-RICH REPEAT RECEPTOR PROTEIN KINASE EMS1"/>
    <property type="match status" value="1"/>
</dbReference>
<keyword evidence="11" id="KW-0547">Nucleotide-binding</keyword>
<keyword evidence="22" id="KW-1185">Reference proteome</keyword>
<accession>A0A4S4EUR1</accession>
<dbReference type="EC" id="2.7.11.1" evidence="2"/>
<dbReference type="Gene3D" id="3.80.10.10">
    <property type="entry name" value="Ribonuclease Inhibitor"/>
    <property type="match status" value="1"/>
</dbReference>
<dbReference type="InterPro" id="IPR000719">
    <property type="entry name" value="Prot_kinase_dom"/>
</dbReference>
<dbReference type="EMBL" id="SDRB02001785">
    <property type="protein sequence ID" value="THG20669.1"/>
    <property type="molecule type" value="Genomic_DNA"/>
</dbReference>
<dbReference type="PROSITE" id="PS50011">
    <property type="entry name" value="PROTEIN_KINASE_DOM"/>
    <property type="match status" value="1"/>
</dbReference>
<feature type="domain" description="Protein kinase" evidence="20">
    <location>
        <begin position="53"/>
        <end position="364"/>
    </location>
</feature>
<gene>
    <name evidence="21" type="ORF">TEA_002290</name>
</gene>
<organism evidence="21 22">
    <name type="scientific">Camellia sinensis var. sinensis</name>
    <name type="common">China tea</name>
    <dbReference type="NCBI Taxonomy" id="542762"/>
    <lineage>
        <taxon>Eukaryota</taxon>
        <taxon>Viridiplantae</taxon>
        <taxon>Streptophyta</taxon>
        <taxon>Embryophyta</taxon>
        <taxon>Tracheophyta</taxon>
        <taxon>Spermatophyta</taxon>
        <taxon>Magnoliopsida</taxon>
        <taxon>eudicotyledons</taxon>
        <taxon>Gunneridae</taxon>
        <taxon>Pentapetalae</taxon>
        <taxon>asterids</taxon>
        <taxon>Ericales</taxon>
        <taxon>Theaceae</taxon>
        <taxon>Camellia</taxon>
    </lineage>
</organism>
<evidence type="ECO:0000256" key="11">
    <source>
        <dbReference type="ARBA" id="ARBA00022741"/>
    </source>
</evidence>
<keyword evidence="9" id="KW-0732">Signal</keyword>
<dbReference type="SMART" id="SM00220">
    <property type="entry name" value="S_TKc"/>
    <property type="match status" value="1"/>
</dbReference>
<keyword evidence="17" id="KW-0325">Glycoprotein</keyword>
<evidence type="ECO:0000313" key="21">
    <source>
        <dbReference type="EMBL" id="THG20669.1"/>
    </source>
</evidence>
<dbReference type="InterPro" id="IPR032675">
    <property type="entry name" value="LRR_dom_sf"/>
</dbReference>
<dbReference type="PANTHER" id="PTHR48055:SF55">
    <property type="entry name" value="PROTEIN KINASE DOMAIN-CONTAINING PROTEIN"/>
    <property type="match status" value="1"/>
</dbReference>
<evidence type="ECO:0000256" key="12">
    <source>
        <dbReference type="ARBA" id="ARBA00022777"/>
    </source>
</evidence>
<dbReference type="Pfam" id="PF07714">
    <property type="entry name" value="PK_Tyr_Ser-Thr"/>
    <property type="match status" value="1"/>
</dbReference>
<keyword evidence="10" id="KW-0677">Repeat</keyword>
<dbReference type="AlphaFoldDB" id="A0A4S4EUR1"/>
<evidence type="ECO:0000256" key="1">
    <source>
        <dbReference type="ARBA" id="ARBA00004162"/>
    </source>
</evidence>
<dbReference type="InterPro" id="IPR008271">
    <property type="entry name" value="Ser/Thr_kinase_AS"/>
</dbReference>
<keyword evidence="3" id="KW-1003">Cell membrane</keyword>
<evidence type="ECO:0000256" key="10">
    <source>
        <dbReference type="ARBA" id="ARBA00022737"/>
    </source>
</evidence>
<keyword evidence="16" id="KW-0675">Receptor</keyword>
<keyword evidence="14" id="KW-1133">Transmembrane helix</keyword>
<dbReference type="GO" id="GO:0005524">
    <property type="term" value="F:ATP binding"/>
    <property type="evidence" value="ECO:0007669"/>
    <property type="project" value="UniProtKB-KW"/>
</dbReference>
<comment type="catalytic activity">
    <reaction evidence="18">
        <text>L-threonyl-[protein] + ATP = O-phospho-L-threonyl-[protein] + ADP + H(+)</text>
        <dbReference type="Rhea" id="RHEA:46608"/>
        <dbReference type="Rhea" id="RHEA-COMP:11060"/>
        <dbReference type="Rhea" id="RHEA-COMP:11605"/>
        <dbReference type="ChEBI" id="CHEBI:15378"/>
        <dbReference type="ChEBI" id="CHEBI:30013"/>
        <dbReference type="ChEBI" id="CHEBI:30616"/>
        <dbReference type="ChEBI" id="CHEBI:61977"/>
        <dbReference type="ChEBI" id="CHEBI:456216"/>
        <dbReference type="EC" id="2.7.11.1"/>
    </reaction>
</comment>
<dbReference type="InterPro" id="IPR051564">
    <property type="entry name" value="LRR_receptor-like_kinase"/>
</dbReference>
<dbReference type="FunFam" id="1.10.510.10:FF:000358">
    <property type="entry name" value="Putative leucine-rich repeat receptor-like serine/threonine-protein kinase"/>
    <property type="match status" value="1"/>
</dbReference>
<evidence type="ECO:0000313" key="22">
    <source>
        <dbReference type="Proteomes" id="UP000306102"/>
    </source>
</evidence>
<dbReference type="STRING" id="542762.A0A4S4EUR1"/>
<comment type="caution">
    <text evidence="21">The sequence shown here is derived from an EMBL/GenBank/DDBJ whole genome shotgun (WGS) entry which is preliminary data.</text>
</comment>
<keyword evidence="6" id="KW-0433">Leucine-rich repeat</keyword>
<evidence type="ECO:0000256" key="18">
    <source>
        <dbReference type="ARBA" id="ARBA00047899"/>
    </source>
</evidence>
<keyword evidence="15" id="KW-0472">Membrane</keyword>
<dbReference type="PROSITE" id="PS00108">
    <property type="entry name" value="PROTEIN_KINASE_ST"/>
    <property type="match status" value="1"/>
</dbReference>
<dbReference type="InterPro" id="IPR001245">
    <property type="entry name" value="Ser-Thr/Tyr_kinase_cat_dom"/>
</dbReference>
<evidence type="ECO:0000256" key="14">
    <source>
        <dbReference type="ARBA" id="ARBA00022989"/>
    </source>
</evidence>
<evidence type="ECO:0000256" key="19">
    <source>
        <dbReference type="ARBA" id="ARBA00048679"/>
    </source>
</evidence>
<evidence type="ECO:0000256" key="6">
    <source>
        <dbReference type="ARBA" id="ARBA00022614"/>
    </source>
</evidence>
<keyword evidence="4" id="KW-0723">Serine/threonine-protein kinase</keyword>
<dbReference type="InterPro" id="IPR011009">
    <property type="entry name" value="Kinase-like_dom_sf"/>
</dbReference>
<protein>
    <recommendedName>
        <fullName evidence="2">non-specific serine/threonine protein kinase</fullName>
        <ecNumber evidence="2">2.7.11.1</ecNumber>
    </recommendedName>
</protein>
<keyword evidence="8" id="KW-0812">Transmembrane</keyword>
<dbReference type="InterPro" id="IPR001611">
    <property type="entry name" value="Leu-rich_rpt"/>
</dbReference>
<comment type="subcellular location">
    <subcellularLocation>
        <location evidence="1">Cell membrane</location>
        <topology evidence="1">Single-pass membrane protein</topology>
    </subcellularLocation>
</comment>
<dbReference type="Proteomes" id="UP000306102">
    <property type="component" value="Unassembled WGS sequence"/>
</dbReference>
<evidence type="ECO:0000256" key="7">
    <source>
        <dbReference type="ARBA" id="ARBA00022679"/>
    </source>
</evidence>
<keyword evidence="5" id="KW-0597">Phosphoprotein</keyword>
<reference evidence="21 22" key="1">
    <citation type="journal article" date="2018" name="Proc. Natl. Acad. Sci. U.S.A.">
        <title>Draft genome sequence of Camellia sinensis var. sinensis provides insights into the evolution of the tea genome and tea quality.</title>
        <authorList>
            <person name="Wei C."/>
            <person name="Yang H."/>
            <person name="Wang S."/>
            <person name="Zhao J."/>
            <person name="Liu C."/>
            <person name="Gao L."/>
            <person name="Xia E."/>
            <person name="Lu Y."/>
            <person name="Tai Y."/>
            <person name="She G."/>
            <person name="Sun J."/>
            <person name="Cao H."/>
            <person name="Tong W."/>
            <person name="Gao Q."/>
            <person name="Li Y."/>
            <person name="Deng W."/>
            <person name="Jiang X."/>
            <person name="Wang W."/>
            <person name="Chen Q."/>
            <person name="Zhang S."/>
            <person name="Li H."/>
            <person name="Wu J."/>
            <person name="Wang P."/>
            <person name="Li P."/>
            <person name="Shi C."/>
            <person name="Zheng F."/>
            <person name="Jian J."/>
            <person name="Huang B."/>
            <person name="Shan D."/>
            <person name="Shi M."/>
            <person name="Fang C."/>
            <person name="Yue Y."/>
            <person name="Li F."/>
            <person name="Li D."/>
            <person name="Wei S."/>
            <person name="Han B."/>
            <person name="Jiang C."/>
            <person name="Yin Y."/>
            <person name="Xia T."/>
            <person name="Zhang Z."/>
            <person name="Bennetzen J.L."/>
            <person name="Zhao S."/>
            <person name="Wan X."/>
        </authorList>
    </citation>
    <scope>NUCLEOTIDE SEQUENCE [LARGE SCALE GENOMIC DNA]</scope>
    <source>
        <strain evidence="22">cv. Shuchazao</strain>
        <tissue evidence="21">Leaf</tissue>
    </source>
</reference>
<evidence type="ECO:0000256" key="8">
    <source>
        <dbReference type="ARBA" id="ARBA00022692"/>
    </source>
</evidence>
<keyword evidence="13" id="KW-0067">ATP-binding</keyword>
<dbReference type="Pfam" id="PF00560">
    <property type="entry name" value="LRR_1"/>
    <property type="match status" value="1"/>
</dbReference>
<dbReference type="GO" id="GO:0005886">
    <property type="term" value="C:plasma membrane"/>
    <property type="evidence" value="ECO:0007669"/>
    <property type="project" value="UniProtKB-SubCell"/>
</dbReference>
<evidence type="ECO:0000256" key="2">
    <source>
        <dbReference type="ARBA" id="ARBA00012513"/>
    </source>
</evidence>
<evidence type="ECO:0000256" key="3">
    <source>
        <dbReference type="ARBA" id="ARBA00022475"/>
    </source>
</evidence>
<dbReference type="SUPFAM" id="SSF52047">
    <property type="entry name" value="RNI-like"/>
    <property type="match status" value="1"/>
</dbReference>
<proteinExistence type="predicted"/>
<keyword evidence="12" id="KW-0418">Kinase</keyword>
<comment type="catalytic activity">
    <reaction evidence="19">
        <text>L-seryl-[protein] + ATP = O-phospho-L-seryl-[protein] + ADP + H(+)</text>
        <dbReference type="Rhea" id="RHEA:17989"/>
        <dbReference type="Rhea" id="RHEA-COMP:9863"/>
        <dbReference type="Rhea" id="RHEA-COMP:11604"/>
        <dbReference type="ChEBI" id="CHEBI:15378"/>
        <dbReference type="ChEBI" id="CHEBI:29999"/>
        <dbReference type="ChEBI" id="CHEBI:30616"/>
        <dbReference type="ChEBI" id="CHEBI:83421"/>
        <dbReference type="ChEBI" id="CHEBI:456216"/>
        <dbReference type="EC" id="2.7.11.1"/>
    </reaction>
</comment>
<dbReference type="Gene3D" id="1.10.510.10">
    <property type="entry name" value="Transferase(Phosphotransferase) domain 1"/>
    <property type="match status" value="1"/>
</dbReference>
<evidence type="ECO:0000256" key="5">
    <source>
        <dbReference type="ARBA" id="ARBA00022553"/>
    </source>
</evidence>
<evidence type="ECO:0000256" key="16">
    <source>
        <dbReference type="ARBA" id="ARBA00023170"/>
    </source>
</evidence>
<evidence type="ECO:0000256" key="15">
    <source>
        <dbReference type="ARBA" id="ARBA00023136"/>
    </source>
</evidence>
<name>A0A4S4EUR1_CAMSN</name>
<evidence type="ECO:0000256" key="9">
    <source>
        <dbReference type="ARBA" id="ARBA00022729"/>
    </source>
</evidence>
<evidence type="ECO:0000256" key="17">
    <source>
        <dbReference type="ARBA" id="ARBA00023180"/>
    </source>
</evidence>
<keyword evidence="7" id="KW-0808">Transferase</keyword>
<evidence type="ECO:0000256" key="13">
    <source>
        <dbReference type="ARBA" id="ARBA00022840"/>
    </source>
</evidence>
<dbReference type="SUPFAM" id="SSF56112">
    <property type="entry name" value="Protein kinase-like (PK-like)"/>
    <property type="match status" value="1"/>
</dbReference>
<sequence>MHNLVWLNFQNNHLGAEEADDLNFLNLLANATNLNTLDISENNFGGELPELISNLSINLGILNFQINKIVRSIPTGMENLVNLQSINLSYNRFTVYKGTLDQGERVVAVKVLNLLHRGASRSFVAESLVYEFMVNGSLEEWLHPNENQDEVRWESRNLNLLPRLNISIDVASALDYLHHHSTKPIVHCDLKPNNVLLNNEMIGHVGDLGLARFLPEDIYNSSAIQPISIGFRGSIGYVAPEYGIGNEVLTFGDVYSYGILLLEMFTRKRPTDSMFNDGLSLHSFVKMALPELVATVADPTLLQQREMGQASSSTNNTRNQSSHTSHKIHECLISIFNIGIACSQEAPRNRPTISHVVTQLHAIKNNLIGKDGDHGSRRARIAV</sequence>
<evidence type="ECO:0000259" key="20">
    <source>
        <dbReference type="PROSITE" id="PS50011"/>
    </source>
</evidence>